<keyword evidence="7" id="KW-1185">Reference proteome</keyword>
<evidence type="ECO:0000256" key="4">
    <source>
        <dbReference type="ARBA" id="ARBA00022691"/>
    </source>
</evidence>
<organism evidence="7 8">
    <name type="scientific">Syphacia muris</name>
    <dbReference type="NCBI Taxonomy" id="451379"/>
    <lineage>
        <taxon>Eukaryota</taxon>
        <taxon>Metazoa</taxon>
        <taxon>Ecdysozoa</taxon>
        <taxon>Nematoda</taxon>
        <taxon>Chromadorea</taxon>
        <taxon>Rhabditida</taxon>
        <taxon>Spirurina</taxon>
        <taxon>Oxyuridomorpha</taxon>
        <taxon>Oxyuroidea</taxon>
        <taxon>Oxyuridae</taxon>
        <taxon>Syphacia</taxon>
    </lineage>
</organism>
<comment type="function">
    <text evidence="6">Methyltransferase required for the conversion of 2-polyprenyl-6-methoxy-1,4-benzoquinol (DDMQH2) to 2-polyprenyl-3-methyl-6-methoxy-1,4-benzoquinol (DMQH2).</text>
</comment>
<evidence type="ECO:0000256" key="6">
    <source>
        <dbReference type="HAMAP-Rule" id="MF_03191"/>
    </source>
</evidence>
<dbReference type="Proteomes" id="UP000046393">
    <property type="component" value="Unplaced"/>
</dbReference>
<dbReference type="GO" id="GO:0032259">
    <property type="term" value="P:methylation"/>
    <property type="evidence" value="ECO:0007669"/>
    <property type="project" value="UniProtKB-KW"/>
</dbReference>
<dbReference type="Pfam" id="PF01209">
    <property type="entry name" value="Ubie_methyltran"/>
    <property type="match status" value="1"/>
</dbReference>
<accession>A0A0N5AY02</accession>
<comment type="subunit">
    <text evidence="5">Component of a multi-subunit COQ enzyme complex, composed of at least COQ3, COQ4, COQ5, COQ6, COQ7 and COQ9. Interacts with PYURF; the interaction is direct, stabilizes COQ5 protein and associates PYURF with COQ enzyme complex.</text>
</comment>
<feature type="binding site" evidence="6">
    <location>
        <position position="98"/>
    </location>
    <ligand>
        <name>S-adenosyl-L-methionine</name>
        <dbReference type="ChEBI" id="CHEBI:59789"/>
    </ligand>
</feature>
<keyword evidence="6" id="KW-0496">Mitochondrion</keyword>
<dbReference type="InterPro" id="IPR029063">
    <property type="entry name" value="SAM-dependent_MTases_sf"/>
</dbReference>
<comment type="subcellular location">
    <subcellularLocation>
        <location evidence="6">Mitochondrion inner membrane</location>
        <topology evidence="6">Peripheral membrane protein</topology>
        <orientation evidence="6">Matrix side</orientation>
    </subcellularLocation>
</comment>
<dbReference type="HAMAP" id="MF_01813">
    <property type="entry name" value="MenG_UbiE_methyltr"/>
    <property type="match status" value="1"/>
</dbReference>
<dbReference type="FunFam" id="3.40.50.150:FF:000064">
    <property type="entry name" value="2-methoxy-6-polyprenyl-1,4-benzoquinol methylase, mitochondrial"/>
    <property type="match status" value="1"/>
</dbReference>
<dbReference type="PANTHER" id="PTHR43591">
    <property type="entry name" value="METHYLTRANSFERASE"/>
    <property type="match status" value="1"/>
</dbReference>
<keyword evidence="6" id="KW-0999">Mitochondrion inner membrane</keyword>
<keyword evidence="6" id="KW-0472">Membrane</keyword>
<keyword evidence="3 6" id="KW-0831">Ubiquinone biosynthesis</keyword>
<evidence type="ECO:0000313" key="8">
    <source>
        <dbReference type="WBParaSite" id="SMUV_0000983701-mRNA-1"/>
    </source>
</evidence>
<dbReference type="PANTHER" id="PTHR43591:SF24">
    <property type="entry name" value="2-METHOXY-6-POLYPRENYL-1,4-BENZOQUINOL METHYLASE, MITOCHONDRIAL"/>
    <property type="match status" value="1"/>
</dbReference>
<dbReference type="EC" id="2.1.1.201" evidence="6"/>
<sequence>MKRAAVIFQNVHKHICQPQLSVQPTFCMRYASTHFGYQTVDEEEKAKEVYNVFARAAKKYDLMNDIMSLGVHRLWKNYFVGKIALNDNMKWLDVAGGTGDIAMRAVRSIQKGGGNGLVTVCDINQPMINVGMKKAAEDPTVDKGILLNASDRLKWVCGNGEELPFKSGEFNVYTIAFGIRNCTHIDKILEEAFRVLKPGGLFACLEFSSIKPILSPLYDLYSFGVIPYIGKFVSNDYKSYRYLVESIRKFPNQKKFAEMIEAAGFSDVYYQNLSFGICAIHMGTKAS</sequence>
<dbReference type="PROSITE" id="PS01184">
    <property type="entry name" value="UBIE_2"/>
    <property type="match status" value="1"/>
</dbReference>
<feature type="binding site" evidence="6">
    <location>
        <position position="122"/>
    </location>
    <ligand>
        <name>S-adenosyl-L-methionine</name>
        <dbReference type="ChEBI" id="CHEBI:59789"/>
    </ligand>
</feature>
<dbReference type="SUPFAM" id="SSF53335">
    <property type="entry name" value="S-adenosyl-L-methionine-dependent methyltransferases"/>
    <property type="match status" value="1"/>
</dbReference>
<name>A0A0N5AY02_9BILA</name>
<comment type="similarity">
    <text evidence="6">Belongs to the class I-like SAM-binding methyltransferase superfamily. MenG/UbiE family.</text>
</comment>
<comment type="caution">
    <text evidence="6">Lacks conserved residue(s) required for the propagation of feature annotation.</text>
</comment>
<dbReference type="PROSITE" id="PS01183">
    <property type="entry name" value="UBIE_1"/>
    <property type="match status" value="1"/>
</dbReference>
<dbReference type="AlphaFoldDB" id="A0A0N5AY02"/>
<dbReference type="InterPro" id="IPR023576">
    <property type="entry name" value="UbiE/COQ5_MeTrFase_CS"/>
</dbReference>
<keyword evidence="4 6" id="KW-0949">S-adenosyl-L-methionine</keyword>
<evidence type="ECO:0000313" key="7">
    <source>
        <dbReference type="Proteomes" id="UP000046393"/>
    </source>
</evidence>
<evidence type="ECO:0000256" key="5">
    <source>
        <dbReference type="ARBA" id="ARBA00046387"/>
    </source>
</evidence>
<evidence type="ECO:0000256" key="2">
    <source>
        <dbReference type="ARBA" id="ARBA00022679"/>
    </source>
</evidence>
<dbReference type="Gene3D" id="3.40.50.150">
    <property type="entry name" value="Vaccinia Virus protein VP39"/>
    <property type="match status" value="1"/>
</dbReference>
<comment type="pathway">
    <text evidence="6">Cofactor biosynthesis; ubiquinone biosynthesis.</text>
</comment>
<evidence type="ECO:0000256" key="3">
    <source>
        <dbReference type="ARBA" id="ARBA00022688"/>
    </source>
</evidence>
<dbReference type="GO" id="GO:0031314">
    <property type="term" value="C:extrinsic component of mitochondrial inner membrane"/>
    <property type="evidence" value="ECO:0007669"/>
    <property type="project" value="UniProtKB-UniRule"/>
</dbReference>
<dbReference type="CDD" id="cd02440">
    <property type="entry name" value="AdoMet_MTases"/>
    <property type="match status" value="1"/>
</dbReference>
<dbReference type="GO" id="GO:0008425">
    <property type="term" value="F:2-methoxy-6-polyprenyl-1,4-benzoquinol methyltransferase activity"/>
    <property type="evidence" value="ECO:0007669"/>
    <property type="project" value="UniProtKB-UniRule"/>
</dbReference>
<dbReference type="InterPro" id="IPR004033">
    <property type="entry name" value="UbiE/COQ5_MeTrFase"/>
</dbReference>
<dbReference type="NCBIfam" id="TIGR01934">
    <property type="entry name" value="MenG_MenH_UbiE"/>
    <property type="match status" value="1"/>
</dbReference>
<dbReference type="STRING" id="451379.A0A0N5AY02"/>
<comment type="catalytic activity">
    <reaction evidence="6">
        <text>a 2-methoxy-6-(all-trans-polyprenyl)benzene-1,4-diol + S-adenosyl-L-methionine = a 5-methoxy-2-methyl-3-(all-trans-polyprenyl)benzene-1,4-diol + S-adenosyl-L-homocysteine + H(+)</text>
        <dbReference type="Rhea" id="RHEA:28286"/>
        <dbReference type="Rhea" id="RHEA-COMP:10858"/>
        <dbReference type="Rhea" id="RHEA-COMP:10859"/>
        <dbReference type="ChEBI" id="CHEBI:15378"/>
        <dbReference type="ChEBI" id="CHEBI:57856"/>
        <dbReference type="ChEBI" id="CHEBI:59789"/>
        <dbReference type="ChEBI" id="CHEBI:84166"/>
        <dbReference type="ChEBI" id="CHEBI:84167"/>
        <dbReference type="EC" id="2.1.1.201"/>
    </reaction>
</comment>
<dbReference type="WBParaSite" id="SMUV_0000983701-mRNA-1">
    <property type="protein sequence ID" value="SMUV_0000983701-mRNA-1"/>
    <property type="gene ID" value="SMUV_0000983701"/>
</dbReference>
<keyword evidence="1 6" id="KW-0489">Methyltransferase</keyword>
<dbReference type="PROSITE" id="PS51608">
    <property type="entry name" value="SAM_MT_UBIE"/>
    <property type="match status" value="1"/>
</dbReference>
<proteinExistence type="inferred from homology"/>
<evidence type="ECO:0000256" key="1">
    <source>
        <dbReference type="ARBA" id="ARBA00022603"/>
    </source>
</evidence>
<feature type="binding site" evidence="6">
    <location>
        <begin position="159"/>
        <end position="160"/>
    </location>
    <ligand>
        <name>S-adenosyl-L-methionine</name>
        <dbReference type="ChEBI" id="CHEBI:59789"/>
    </ligand>
</feature>
<reference evidence="8" key="1">
    <citation type="submission" date="2017-02" db="UniProtKB">
        <authorList>
            <consortium name="WormBaseParasite"/>
        </authorList>
    </citation>
    <scope>IDENTIFICATION</scope>
</reference>
<protein>
    <recommendedName>
        <fullName evidence="6">2-methoxy-6-polyprenyl-1,4-benzoquinol methylase, mitochondrial</fullName>
        <ecNumber evidence="6">2.1.1.201</ecNumber>
    </recommendedName>
    <alternativeName>
        <fullName evidence="6">Ubiquinone biosynthesis methyltransferase COQ5</fullName>
    </alternativeName>
</protein>
<keyword evidence="2 6" id="KW-0808">Transferase</keyword>
<dbReference type="UniPathway" id="UPA00232"/>